<proteinExistence type="inferred from homology"/>
<feature type="transmembrane region" description="Helical" evidence="7">
    <location>
        <begin position="179"/>
        <end position="197"/>
    </location>
</feature>
<feature type="transmembrane region" description="Helical" evidence="7">
    <location>
        <begin position="285"/>
        <end position="307"/>
    </location>
</feature>
<dbReference type="GO" id="GO:0015179">
    <property type="term" value="F:L-amino acid transmembrane transporter activity"/>
    <property type="evidence" value="ECO:0007669"/>
    <property type="project" value="TreeGrafter"/>
</dbReference>
<feature type="compositionally biased region" description="Basic and acidic residues" evidence="6">
    <location>
        <begin position="15"/>
        <end position="25"/>
    </location>
</feature>
<evidence type="ECO:0000313" key="10">
    <source>
        <dbReference type="Proteomes" id="UP000053617"/>
    </source>
</evidence>
<dbReference type="OrthoDB" id="40134at2759"/>
<feature type="domain" description="Amino acid transporter transmembrane" evidence="8">
    <location>
        <begin position="146"/>
        <end position="517"/>
    </location>
</feature>
<organism evidence="9 10">
    <name type="scientific">Rhinocladiella mackenziei CBS 650.93</name>
    <dbReference type="NCBI Taxonomy" id="1442369"/>
    <lineage>
        <taxon>Eukaryota</taxon>
        <taxon>Fungi</taxon>
        <taxon>Dikarya</taxon>
        <taxon>Ascomycota</taxon>
        <taxon>Pezizomycotina</taxon>
        <taxon>Eurotiomycetes</taxon>
        <taxon>Chaetothyriomycetidae</taxon>
        <taxon>Chaetothyriales</taxon>
        <taxon>Herpotrichiellaceae</taxon>
        <taxon>Rhinocladiella</taxon>
    </lineage>
</organism>
<comment type="similarity">
    <text evidence="2">Belongs to the amino acid/polyamine transporter 2 family.</text>
</comment>
<keyword evidence="10" id="KW-1185">Reference proteome</keyword>
<feature type="transmembrane region" description="Helical" evidence="7">
    <location>
        <begin position="556"/>
        <end position="581"/>
    </location>
</feature>
<accession>A0A0D2IYN8</accession>
<dbReference type="AlphaFoldDB" id="A0A0D2IYN8"/>
<evidence type="ECO:0000256" key="5">
    <source>
        <dbReference type="ARBA" id="ARBA00023136"/>
    </source>
</evidence>
<protein>
    <recommendedName>
        <fullName evidence="8">Amino acid transporter transmembrane domain-containing protein</fullName>
    </recommendedName>
</protein>
<evidence type="ECO:0000256" key="3">
    <source>
        <dbReference type="ARBA" id="ARBA00022692"/>
    </source>
</evidence>
<dbReference type="EMBL" id="KN847476">
    <property type="protein sequence ID" value="KIX08466.1"/>
    <property type="molecule type" value="Genomic_DNA"/>
</dbReference>
<reference evidence="9 10" key="1">
    <citation type="submission" date="2015-01" db="EMBL/GenBank/DDBJ databases">
        <title>The Genome Sequence of Rhinocladiella mackenzie CBS 650.93.</title>
        <authorList>
            <consortium name="The Broad Institute Genomics Platform"/>
            <person name="Cuomo C."/>
            <person name="de Hoog S."/>
            <person name="Gorbushina A."/>
            <person name="Stielow B."/>
            <person name="Teixiera M."/>
            <person name="Abouelleil A."/>
            <person name="Chapman S.B."/>
            <person name="Priest M."/>
            <person name="Young S.K."/>
            <person name="Wortman J."/>
            <person name="Nusbaum C."/>
            <person name="Birren B."/>
        </authorList>
    </citation>
    <scope>NUCLEOTIDE SEQUENCE [LARGE SCALE GENOMIC DNA]</scope>
    <source>
        <strain evidence="9 10">CBS 650.93</strain>
    </source>
</reference>
<feature type="compositionally biased region" description="Low complexity" evidence="6">
    <location>
        <begin position="1"/>
        <end position="12"/>
    </location>
</feature>
<dbReference type="GeneID" id="25291193"/>
<evidence type="ECO:0000256" key="2">
    <source>
        <dbReference type="ARBA" id="ARBA00008066"/>
    </source>
</evidence>
<dbReference type="RefSeq" id="XP_013275602.1">
    <property type="nucleotide sequence ID" value="XM_013420148.1"/>
</dbReference>
<feature type="transmembrane region" description="Helical" evidence="7">
    <location>
        <begin position="260"/>
        <end position="279"/>
    </location>
</feature>
<keyword evidence="5 7" id="KW-0472">Membrane</keyword>
<evidence type="ECO:0000313" key="9">
    <source>
        <dbReference type="EMBL" id="KIX08466.1"/>
    </source>
</evidence>
<dbReference type="HOGENOM" id="CLU_016053_1_0_1"/>
<evidence type="ECO:0000256" key="7">
    <source>
        <dbReference type="SAM" id="Phobius"/>
    </source>
</evidence>
<keyword evidence="3 7" id="KW-0812">Transmembrane</keyword>
<feature type="region of interest" description="Disordered" evidence="6">
    <location>
        <begin position="99"/>
        <end position="118"/>
    </location>
</feature>
<feature type="transmembrane region" description="Helical" evidence="7">
    <location>
        <begin position="468"/>
        <end position="488"/>
    </location>
</feature>
<dbReference type="GO" id="GO:0016020">
    <property type="term" value="C:membrane"/>
    <property type="evidence" value="ECO:0007669"/>
    <property type="project" value="UniProtKB-SubCell"/>
</dbReference>
<evidence type="ECO:0000256" key="4">
    <source>
        <dbReference type="ARBA" id="ARBA00022989"/>
    </source>
</evidence>
<evidence type="ECO:0000256" key="6">
    <source>
        <dbReference type="SAM" id="MobiDB-lite"/>
    </source>
</evidence>
<name>A0A0D2IYN8_9EURO</name>
<feature type="transmembrane region" description="Helical" evidence="7">
    <location>
        <begin position="418"/>
        <end position="448"/>
    </location>
</feature>
<sequence length="604" mass="67078">MASGLGSISGIGAVDDPRLSNDGRDQTTYPTRVLQKLHDSSIPLEEYLHYAKMSRAEEDRLYGPGSDYIAGPGPVMTFINEKILRQQVEHRVVPQPRLSISAQGEGQMEKTPSDPADEKTAYEKRAYPPMPISDDEWIQASRAARTATWGAVFYLITTDILGPFSTGYSFSQMGLGPGVALFTVFGALAGYSGYQLWRLFIQLDSDRHPMKGYGDIALRVYGPWFRHTCNFLQSFQFFLNVALIVLSSGQSISQLSKGNLCFIVCVVVCAIAGCLVGQIRTLQRFGWLASCAVFLNLFIIFATMGVMAHSDPNYELYAASHPDFDVNHPDPIQVSGSAPPGLDIVDNVNGLMNAVFSFGGATLFVELMAEMRRPMDFWKGLLCADILIYACYMVYGIYSYCMQGQYVYNVSYQGVSPYGWQTACNIIGLITGIIAAVLYGNIGIKVLYNNLGRDLLNFPALETKTGKWIWVVFVPVYWLTAWIVASSVPQINTWIVIVGAGCILQFTYTFPPFLMLGFKTQRDAILPQETFDPATGRINRVDSGIKRWIRGFKKELLWNLFDLIYYLGSCVTCILGLYAGFTTMIDAYENSPNLSAWRCSSPTG</sequence>
<keyword evidence="4 7" id="KW-1133">Transmembrane helix</keyword>
<dbReference type="STRING" id="1442369.A0A0D2IYN8"/>
<dbReference type="VEuPathDB" id="FungiDB:Z518_03122"/>
<comment type="subcellular location">
    <subcellularLocation>
        <location evidence="1">Membrane</location>
        <topology evidence="1">Multi-pass membrane protein</topology>
    </subcellularLocation>
</comment>
<feature type="transmembrane region" description="Helical" evidence="7">
    <location>
        <begin position="231"/>
        <end position="248"/>
    </location>
</feature>
<dbReference type="Pfam" id="PF01490">
    <property type="entry name" value="Aa_trans"/>
    <property type="match status" value="1"/>
</dbReference>
<feature type="transmembrane region" description="Helical" evidence="7">
    <location>
        <begin position="377"/>
        <end position="398"/>
    </location>
</feature>
<feature type="compositionally biased region" description="Basic and acidic residues" evidence="6">
    <location>
        <begin position="107"/>
        <end position="118"/>
    </location>
</feature>
<dbReference type="PANTHER" id="PTHR22950:SF461">
    <property type="entry name" value="AMINO ACID TRANSPORTER TRANSMEMBRANE DOMAIN-CONTAINING PROTEIN"/>
    <property type="match status" value="1"/>
</dbReference>
<evidence type="ECO:0000256" key="1">
    <source>
        <dbReference type="ARBA" id="ARBA00004141"/>
    </source>
</evidence>
<dbReference type="Proteomes" id="UP000053617">
    <property type="component" value="Unassembled WGS sequence"/>
</dbReference>
<dbReference type="InterPro" id="IPR013057">
    <property type="entry name" value="AA_transpt_TM"/>
</dbReference>
<gene>
    <name evidence="9" type="ORF">Z518_03122</name>
</gene>
<feature type="region of interest" description="Disordered" evidence="6">
    <location>
        <begin position="1"/>
        <end position="32"/>
    </location>
</feature>
<dbReference type="PANTHER" id="PTHR22950">
    <property type="entry name" value="AMINO ACID TRANSPORTER"/>
    <property type="match status" value="1"/>
</dbReference>
<feature type="transmembrane region" description="Helical" evidence="7">
    <location>
        <begin position="494"/>
        <end position="518"/>
    </location>
</feature>
<evidence type="ECO:0000259" key="8">
    <source>
        <dbReference type="Pfam" id="PF01490"/>
    </source>
</evidence>